<organism evidence="1 2">
    <name type="scientific">Flavimobilis rhizosphaerae</name>
    <dbReference type="NCBI Taxonomy" id="2775421"/>
    <lineage>
        <taxon>Bacteria</taxon>
        <taxon>Bacillati</taxon>
        <taxon>Actinomycetota</taxon>
        <taxon>Actinomycetes</taxon>
        <taxon>Micrococcales</taxon>
        <taxon>Jonesiaceae</taxon>
        <taxon>Flavimobilis</taxon>
    </lineage>
</organism>
<name>A0ABR9DQZ1_9MICO</name>
<dbReference type="RefSeq" id="WP_192279749.1">
    <property type="nucleotide sequence ID" value="NZ_JACZDF010000004.1"/>
</dbReference>
<sequence length="182" mass="20061">MTKYLPGQEPDFWKPEPAESTFRFALGNVSKASTGAPPLIAIGMNPSHAAEAQSDRTVNRLIEASVFHGYAGWIMLNLYPERSPNPSRLSAYDAGLAALNCAVIEQVLLRYGATEVLGAWGNMPHRTLKRAKLAVQALLDLMGVKVFTWDPLTKRGNPRHPSPPGRPLLMLGPKVYMRREGR</sequence>
<proteinExistence type="predicted"/>
<accession>A0ABR9DQZ1</accession>
<dbReference type="EMBL" id="JACZDF010000004">
    <property type="protein sequence ID" value="MBD9699559.1"/>
    <property type="molecule type" value="Genomic_DNA"/>
</dbReference>
<reference evidence="1 2" key="1">
    <citation type="submission" date="2020-09" db="EMBL/GenBank/DDBJ databases">
        <title>Flavimobilis rhizosphaerae sp. nov., isolated from rhizosphere soil of Spartina alterniflora.</title>
        <authorList>
            <person name="Hanqin C."/>
        </authorList>
    </citation>
    <scope>NUCLEOTIDE SEQUENCE [LARGE SCALE GENOMIC DNA]</scope>
    <source>
        <strain evidence="1 2">GY 10621</strain>
    </source>
</reference>
<keyword evidence="2" id="KW-1185">Reference proteome</keyword>
<protein>
    <submittedName>
        <fullName evidence="1">DUF1643 domain-containing protein</fullName>
    </submittedName>
</protein>
<evidence type="ECO:0000313" key="2">
    <source>
        <dbReference type="Proteomes" id="UP000642107"/>
    </source>
</evidence>
<comment type="caution">
    <text evidence="1">The sequence shown here is derived from an EMBL/GenBank/DDBJ whole genome shotgun (WGS) entry which is preliminary data.</text>
</comment>
<dbReference type="Pfam" id="PF07799">
    <property type="entry name" value="DUF1643"/>
    <property type="match status" value="1"/>
</dbReference>
<dbReference type="Proteomes" id="UP000642107">
    <property type="component" value="Unassembled WGS sequence"/>
</dbReference>
<evidence type="ECO:0000313" key="1">
    <source>
        <dbReference type="EMBL" id="MBD9699559.1"/>
    </source>
</evidence>
<dbReference type="InterPro" id="IPR012441">
    <property type="entry name" value="DUF1643"/>
</dbReference>
<gene>
    <name evidence="1" type="ORF">IGS67_08665</name>
</gene>